<dbReference type="AlphaFoldDB" id="A0A9D2S3Z2"/>
<name>A0A9D2S3Z2_9FIRM</name>
<reference evidence="1" key="1">
    <citation type="journal article" date="2021" name="PeerJ">
        <title>Extensive microbial diversity within the chicken gut microbiome revealed by metagenomics and culture.</title>
        <authorList>
            <person name="Gilroy R."/>
            <person name="Ravi A."/>
            <person name="Getino M."/>
            <person name="Pursley I."/>
            <person name="Horton D.L."/>
            <person name="Alikhan N.F."/>
            <person name="Baker D."/>
            <person name="Gharbi K."/>
            <person name="Hall N."/>
            <person name="Watson M."/>
            <person name="Adriaenssens E.M."/>
            <person name="Foster-Nyarko E."/>
            <person name="Jarju S."/>
            <person name="Secka A."/>
            <person name="Antonio M."/>
            <person name="Oren A."/>
            <person name="Chaudhuri R.R."/>
            <person name="La Ragione R."/>
            <person name="Hildebrand F."/>
            <person name="Pallen M.J."/>
        </authorList>
    </citation>
    <scope>NUCLEOTIDE SEQUENCE</scope>
    <source>
        <strain evidence="1">ChiBcec8-13705</strain>
    </source>
</reference>
<organism evidence="1 2">
    <name type="scientific">Candidatus Gemmiger avicola</name>
    <dbReference type="NCBI Taxonomy" id="2838605"/>
    <lineage>
        <taxon>Bacteria</taxon>
        <taxon>Bacillati</taxon>
        <taxon>Bacillota</taxon>
        <taxon>Clostridia</taxon>
        <taxon>Eubacteriales</taxon>
        <taxon>Gemmiger</taxon>
    </lineage>
</organism>
<reference evidence="1" key="2">
    <citation type="submission" date="2021-04" db="EMBL/GenBank/DDBJ databases">
        <authorList>
            <person name="Gilroy R."/>
        </authorList>
    </citation>
    <scope>NUCLEOTIDE SEQUENCE</scope>
    <source>
        <strain evidence="1">ChiBcec8-13705</strain>
    </source>
</reference>
<dbReference type="EMBL" id="DWYG01000072">
    <property type="protein sequence ID" value="HJB41810.1"/>
    <property type="molecule type" value="Genomic_DNA"/>
</dbReference>
<comment type="caution">
    <text evidence="1">The sequence shown here is derived from an EMBL/GenBank/DDBJ whole genome shotgun (WGS) entry which is preliminary data.</text>
</comment>
<protein>
    <submittedName>
        <fullName evidence="1">Uncharacterized protein</fullName>
    </submittedName>
</protein>
<proteinExistence type="predicted"/>
<accession>A0A9D2S3Z2</accession>
<evidence type="ECO:0000313" key="1">
    <source>
        <dbReference type="EMBL" id="HJB41810.1"/>
    </source>
</evidence>
<gene>
    <name evidence="1" type="ORF">H9945_04860</name>
</gene>
<sequence length="58" mass="6380">MDMLKPIASVAVGAAVGAAAMYAATHDQRQVRRAVRKMTRGAEKALLDMEQMVNKYTR</sequence>
<evidence type="ECO:0000313" key="2">
    <source>
        <dbReference type="Proteomes" id="UP000886803"/>
    </source>
</evidence>
<dbReference type="Proteomes" id="UP000886803">
    <property type="component" value="Unassembled WGS sequence"/>
</dbReference>